<reference evidence="1 2" key="1">
    <citation type="journal article" date="2016" name="Nat. Commun.">
        <title>Thousands of microbial genomes shed light on interconnected biogeochemical processes in an aquifer system.</title>
        <authorList>
            <person name="Anantharaman K."/>
            <person name="Brown C.T."/>
            <person name="Hug L.A."/>
            <person name="Sharon I."/>
            <person name="Castelle C.J."/>
            <person name="Probst A.J."/>
            <person name="Thomas B.C."/>
            <person name="Singh A."/>
            <person name="Wilkins M.J."/>
            <person name="Karaoz U."/>
            <person name="Brodie E.L."/>
            <person name="Williams K.H."/>
            <person name="Hubbard S.S."/>
            <person name="Banfield J.F."/>
        </authorList>
    </citation>
    <scope>NUCLEOTIDE SEQUENCE [LARGE SCALE GENOMIC DNA]</scope>
</reference>
<gene>
    <name evidence="1" type="ORF">A3I23_01600</name>
</gene>
<dbReference type="AlphaFoldDB" id="A0A1F6Y5X9"/>
<proteinExistence type="predicted"/>
<accession>A0A1F6Y5X9</accession>
<evidence type="ECO:0000313" key="2">
    <source>
        <dbReference type="Proteomes" id="UP000177693"/>
    </source>
</evidence>
<sequence length="59" mass="6802">MKPRHTTRKLHGQNPKKKNILSILEKITPAKIKKARNIFSFWDCRVKRGGGGAFVERTI</sequence>
<name>A0A1F6Y5X9_9BACT</name>
<dbReference type="Proteomes" id="UP000177693">
    <property type="component" value="Unassembled WGS sequence"/>
</dbReference>
<organism evidence="1 2">
    <name type="scientific">Candidatus Nomurabacteria bacterium RIFCSPLOWO2_02_FULL_40_67</name>
    <dbReference type="NCBI Taxonomy" id="1801787"/>
    <lineage>
        <taxon>Bacteria</taxon>
        <taxon>Candidatus Nomuraibacteriota</taxon>
    </lineage>
</organism>
<evidence type="ECO:0000313" key="1">
    <source>
        <dbReference type="EMBL" id="OGJ01773.1"/>
    </source>
</evidence>
<dbReference type="EMBL" id="MFVL01000011">
    <property type="protein sequence ID" value="OGJ01773.1"/>
    <property type="molecule type" value="Genomic_DNA"/>
</dbReference>
<comment type="caution">
    <text evidence="1">The sequence shown here is derived from an EMBL/GenBank/DDBJ whole genome shotgun (WGS) entry which is preliminary data.</text>
</comment>
<protein>
    <submittedName>
        <fullName evidence="1">Uncharacterized protein</fullName>
    </submittedName>
</protein>